<dbReference type="InterPro" id="IPR027417">
    <property type="entry name" value="P-loop_NTPase"/>
</dbReference>
<dbReference type="PROSITE" id="PS50893">
    <property type="entry name" value="ABC_TRANSPORTER_2"/>
    <property type="match status" value="1"/>
</dbReference>
<organism evidence="5 6">
    <name type="scientific">Lactococcus garvieae DCC43</name>
    <dbReference type="NCBI Taxonomy" id="1231377"/>
    <lineage>
        <taxon>Bacteria</taxon>
        <taxon>Bacillati</taxon>
        <taxon>Bacillota</taxon>
        <taxon>Bacilli</taxon>
        <taxon>Lactobacillales</taxon>
        <taxon>Streptococcaceae</taxon>
        <taxon>Lactococcus</taxon>
    </lineage>
</organism>
<dbReference type="eggNOG" id="COG1131">
    <property type="taxonomic scope" value="Bacteria"/>
</dbReference>
<sequence>MKEGKTMTLTVQNLKFSYRANQVLDISEAIFEEGKIYGIVGRNGVGKTTFFKTLTNIITNYSGAIEIKGNNVKENPKMLTSVGIVLDDMELYKNYTGLFNMRYFGGLHGEFDEDKAISLAQELDIYKSLQQKVSSYSLGMNKKLILLISLMSQAQILIFDEPFRGLDKKTVEWFKKYLLDLKKEGRMILISSHVQEDIETLADEVLVLENGNFTEKFDLREKNQAFIYRVQTNNSEKIVKLLLESGVKVTSQSDNWTAFEMTESDYRSMFKQAVAQDIEFYQIKKESKFVELVK</sequence>
<keyword evidence="2" id="KW-0547">Nucleotide-binding</keyword>
<proteinExistence type="predicted"/>
<protein>
    <submittedName>
        <fullName evidence="5">Bacitracin transport ATP-binding protein bcrA</fullName>
    </submittedName>
</protein>
<evidence type="ECO:0000256" key="2">
    <source>
        <dbReference type="ARBA" id="ARBA00022741"/>
    </source>
</evidence>
<dbReference type="SMART" id="SM00382">
    <property type="entry name" value="AAA"/>
    <property type="match status" value="1"/>
</dbReference>
<evidence type="ECO:0000313" key="5">
    <source>
        <dbReference type="EMBL" id="EKF51396.1"/>
    </source>
</evidence>
<keyword evidence="3 5" id="KW-0067">ATP-binding</keyword>
<dbReference type="GO" id="GO:0005524">
    <property type="term" value="F:ATP binding"/>
    <property type="evidence" value="ECO:0007669"/>
    <property type="project" value="UniProtKB-KW"/>
</dbReference>
<dbReference type="InterPro" id="IPR051782">
    <property type="entry name" value="ABC_Transporter_VariousFunc"/>
</dbReference>
<feature type="domain" description="ABC transporter" evidence="4">
    <location>
        <begin position="9"/>
        <end position="235"/>
    </location>
</feature>
<dbReference type="InterPro" id="IPR003439">
    <property type="entry name" value="ABC_transporter-like_ATP-bd"/>
</dbReference>
<comment type="caution">
    <text evidence="5">The sequence shown here is derived from an EMBL/GenBank/DDBJ whole genome shotgun (WGS) entry which is preliminary data.</text>
</comment>
<dbReference type="PANTHER" id="PTHR42939">
    <property type="entry name" value="ABC TRANSPORTER ATP-BINDING PROTEIN ALBC-RELATED"/>
    <property type="match status" value="1"/>
</dbReference>
<accession>K2PVC6</accession>
<dbReference type="SUPFAM" id="SSF52540">
    <property type="entry name" value="P-loop containing nucleoside triphosphate hydrolases"/>
    <property type="match status" value="1"/>
</dbReference>
<reference evidence="5 6" key="1">
    <citation type="journal article" date="2012" name="J. Bacteriol.">
        <title>Genome Sequence of the Bacteriocin-Producing Strain Lactococcus garvieae DCC43.</title>
        <authorList>
            <person name="Gabrielsen C."/>
            <person name="Brede D.A."/>
            <person name="Hernandez P.E."/>
            <person name="Nes I.F."/>
            <person name="Diep D.B."/>
        </authorList>
    </citation>
    <scope>NUCLEOTIDE SEQUENCE [LARGE SCALE GENOMIC DNA]</scope>
    <source>
        <strain evidence="5 6">DCC43</strain>
    </source>
</reference>
<dbReference type="GO" id="GO:0016887">
    <property type="term" value="F:ATP hydrolysis activity"/>
    <property type="evidence" value="ECO:0007669"/>
    <property type="project" value="InterPro"/>
</dbReference>
<dbReference type="Gene3D" id="3.40.50.300">
    <property type="entry name" value="P-loop containing nucleotide triphosphate hydrolases"/>
    <property type="match status" value="1"/>
</dbReference>
<dbReference type="PANTHER" id="PTHR42939:SF1">
    <property type="entry name" value="ABC TRANSPORTER ATP-BINDING PROTEIN ALBC-RELATED"/>
    <property type="match status" value="1"/>
</dbReference>
<name>K2PVC6_9LACT</name>
<evidence type="ECO:0000313" key="6">
    <source>
        <dbReference type="Proteomes" id="UP000006787"/>
    </source>
</evidence>
<evidence type="ECO:0000259" key="4">
    <source>
        <dbReference type="PROSITE" id="PS50893"/>
    </source>
</evidence>
<evidence type="ECO:0000256" key="3">
    <source>
        <dbReference type="ARBA" id="ARBA00022840"/>
    </source>
</evidence>
<dbReference type="AlphaFoldDB" id="K2PVC6"/>
<evidence type="ECO:0000256" key="1">
    <source>
        <dbReference type="ARBA" id="ARBA00022448"/>
    </source>
</evidence>
<dbReference type="EMBL" id="AMQS01000014">
    <property type="protein sequence ID" value="EKF51396.1"/>
    <property type="molecule type" value="Genomic_DNA"/>
</dbReference>
<dbReference type="InterPro" id="IPR003593">
    <property type="entry name" value="AAA+_ATPase"/>
</dbReference>
<dbReference type="PATRIC" id="fig|1231377.3.peg.1211"/>
<dbReference type="Proteomes" id="UP000006787">
    <property type="component" value="Unassembled WGS sequence"/>
</dbReference>
<dbReference type="Pfam" id="PF00005">
    <property type="entry name" value="ABC_tran"/>
    <property type="match status" value="1"/>
</dbReference>
<keyword evidence="1" id="KW-0813">Transport</keyword>
<dbReference type="CDD" id="cd03230">
    <property type="entry name" value="ABC_DR_subfamily_A"/>
    <property type="match status" value="1"/>
</dbReference>
<gene>
    <name evidence="5" type="ORF">C426_1210</name>
</gene>